<keyword evidence="2" id="KW-1185">Reference proteome</keyword>
<proteinExistence type="predicted"/>
<accession>A0A182IHF8</accession>
<dbReference type="VEuPathDB" id="VectorBase:AARA014888"/>
<protein>
    <submittedName>
        <fullName evidence="1">Uncharacterized protein</fullName>
    </submittedName>
</protein>
<dbReference type="Proteomes" id="UP000075840">
    <property type="component" value="Unassembled WGS sequence"/>
</dbReference>
<dbReference type="EnsemblMetazoa" id="AARA014888-RA">
    <property type="protein sequence ID" value="AARA014888-PA"/>
    <property type="gene ID" value="AARA014888"/>
</dbReference>
<sequence>MRSYLAGRTHCMKDGTPYVAPYRCFFGTLDRCCLSFS</sequence>
<dbReference type="EMBL" id="APCN01001027">
    <property type="status" value="NOT_ANNOTATED_CDS"/>
    <property type="molecule type" value="Genomic_DNA"/>
</dbReference>
<evidence type="ECO:0000313" key="2">
    <source>
        <dbReference type="Proteomes" id="UP000075840"/>
    </source>
</evidence>
<organism evidence="1 2">
    <name type="scientific">Anopheles arabiensis</name>
    <name type="common">Mosquito</name>
    <dbReference type="NCBI Taxonomy" id="7173"/>
    <lineage>
        <taxon>Eukaryota</taxon>
        <taxon>Metazoa</taxon>
        <taxon>Ecdysozoa</taxon>
        <taxon>Arthropoda</taxon>
        <taxon>Hexapoda</taxon>
        <taxon>Insecta</taxon>
        <taxon>Pterygota</taxon>
        <taxon>Neoptera</taxon>
        <taxon>Endopterygota</taxon>
        <taxon>Diptera</taxon>
        <taxon>Nematocera</taxon>
        <taxon>Culicoidea</taxon>
        <taxon>Culicidae</taxon>
        <taxon>Anophelinae</taxon>
        <taxon>Anopheles</taxon>
    </lineage>
</organism>
<dbReference type="AlphaFoldDB" id="A0A182IHF8"/>
<evidence type="ECO:0000313" key="1">
    <source>
        <dbReference type="EnsemblMetazoa" id="AARA014888-PA"/>
    </source>
</evidence>
<name>A0A182IHF8_ANOAR</name>
<reference evidence="1" key="1">
    <citation type="submission" date="2022-08" db="UniProtKB">
        <authorList>
            <consortium name="EnsemblMetazoa"/>
        </authorList>
    </citation>
    <scope>IDENTIFICATION</scope>
    <source>
        <strain evidence="1">Dongola</strain>
    </source>
</reference>